<dbReference type="AlphaFoldDB" id="A0A0D8HGC1"/>
<protein>
    <submittedName>
        <fullName evidence="2">Thioredoxin</fullName>
    </submittedName>
</protein>
<dbReference type="Gene3D" id="3.40.30.10">
    <property type="entry name" value="Glutaredoxin"/>
    <property type="match status" value="1"/>
</dbReference>
<gene>
    <name evidence="2" type="primary">trxA1</name>
    <name evidence="2" type="ORF">AXFE_22490</name>
</gene>
<dbReference type="Pfam" id="PF00085">
    <property type="entry name" value="Thioredoxin"/>
    <property type="match status" value="1"/>
</dbReference>
<accession>A0A0D8HGC1</accession>
<sequence>MVLYDPIQINDEVTLNEMIEGYLKQTLLIGLVTQWSSSSKVVLSTLEELVRTSPDEIVILIVDVDHNDWARKRFSVDSVPMVIRMREGQVAAVSLGSLPIRSLAAQLRL</sequence>
<evidence type="ECO:0000313" key="2">
    <source>
        <dbReference type="EMBL" id="KJF16894.1"/>
    </source>
</evidence>
<dbReference type="EMBL" id="JXYS01000071">
    <property type="protein sequence ID" value="KJF16894.1"/>
    <property type="molecule type" value="Genomic_DNA"/>
</dbReference>
<keyword evidence="3" id="KW-1185">Reference proteome</keyword>
<feature type="domain" description="Thioredoxin" evidence="1">
    <location>
        <begin position="24"/>
        <end position="106"/>
    </location>
</feature>
<organism evidence="2 3">
    <name type="scientific">Acidithrix ferrooxidans</name>
    <dbReference type="NCBI Taxonomy" id="1280514"/>
    <lineage>
        <taxon>Bacteria</taxon>
        <taxon>Bacillati</taxon>
        <taxon>Actinomycetota</taxon>
        <taxon>Acidimicrobiia</taxon>
        <taxon>Acidimicrobiales</taxon>
        <taxon>Acidimicrobiaceae</taxon>
        <taxon>Acidithrix</taxon>
    </lineage>
</organism>
<dbReference type="Proteomes" id="UP000032360">
    <property type="component" value="Unassembled WGS sequence"/>
</dbReference>
<dbReference type="STRING" id="1280514.AXFE_22490"/>
<dbReference type="InterPro" id="IPR036249">
    <property type="entry name" value="Thioredoxin-like_sf"/>
</dbReference>
<dbReference type="SUPFAM" id="SSF52833">
    <property type="entry name" value="Thioredoxin-like"/>
    <property type="match status" value="1"/>
</dbReference>
<dbReference type="RefSeq" id="WP_052605870.1">
    <property type="nucleotide sequence ID" value="NZ_JXYS01000071.1"/>
</dbReference>
<evidence type="ECO:0000259" key="1">
    <source>
        <dbReference type="Pfam" id="PF00085"/>
    </source>
</evidence>
<dbReference type="CDD" id="cd02947">
    <property type="entry name" value="TRX_family"/>
    <property type="match status" value="1"/>
</dbReference>
<proteinExistence type="predicted"/>
<evidence type="ECO:0000313" key="3">
    <source>
        <dbReference type="Proteomes" id="UP000032360"/>
    </source>
</evidence>
<comment type="caution">
    <text evidence="2">The sequence shown here is derived from an EMBL/GenBank/DDBJ whole genome shotgun (WGS) entry which is preliminary data.</text>
</comment>
<reference evidence="2 3" key="1">
    <citation type="submission" date="2015-01" db="EMBL/GenBank/DDBJ databases">
        <title>Draft genome of the acidophilic iron oxidizer Acidithrix ferrooxidans strain Py-F3.</title>
        <authorList>
            <person name="Poehlein A."/>
            <person name="Eisen S."/>
            <person name="Schloemann M."/>
            <person name="Johnson B.D."/>
            <person name="Daniel R."/>
            <person name="Muehling M."/>
        </authorList>
    </citation>
    <scope>NUCLEOTIDE SEQUENCE [LARGE SCALE GENOMIC DNA]</scope>
    <source>
        <strain evidence="2 3">Py-F3</strain>
    </source>
</reference>
<name>A0A0D8HGC1_9ACTN</name>
<dbReference type="InterPro" id="IPR013766">
    <property type="entry name" value="Thioredoxin_domain"/>
</dbReference>